<evidence type="ECO:0000256" key="2">
    <source>
        <dbReference type="ARBA" id="ARBA00011738"/>
    </source>
</evidence>
<dbReference type="PANTHER" id="PTHR12045:SF3">
    <property type="entry name" value="INACTIVE ALLANTOICASE-RELATED"/>
    <property type="match status" value="1"/>
</dbReference>
<keyword evidence="5" id="KW-0456">Lyase</keyword>
<evidence type="ECO:0000256" key="6">
    <source>
        <dbReference type="ARBA" id="ARBA00047684"/>
    </source>
</evidence>
<comment type="catalytic activity">
    <reaction evidence="6">
        <text>(S)-ureidoglycolate = urea + glyoxylate</text>
        <dbReference type="Rhea" id="RHEA:11304"/>
        <dbReference type="ChEBI" id="CHEBI:16199"/>
        <dbReference type="ChEBI" id="CHEBI:36655"/>
        <dbReference type="ChEBI" id="CHEBI:57296"/>
        <dbReference type="EC" id="4.3.2.3"/>
    </reaction>
</comment>
<dbReference type="OrthoDB" id="10266039at2759"/>
<dbReference type="InParanoid" id="A0A165H5E9"/>
<dbReference type="InterPro" id="IPR047233">
    <property type="entry name" value="UAH_cupin"/>
</dbReference>
<evidence type="ECO:0000256" key="5">
    <source>
        <dbReference type="ARBA" id="ARBA00023239"/>
    </source>
</evidence>
<dbReference type="Pfam" id="PF04115">
    <property type="entry name" value="Ureidogly_lyase"/>
    <property type="match status" value="1"/>
</dbReference>
<dbReference type="InterPro" id="IPR024060">
    <property type="entry name" value="Ureidoglycolate_lyase_dom_sf"/>
</dbReference>
<dbReference type="Pfam" id="PF03561">
    <property type="entry name" value="Allantoicase"/>
    <property type="match status" value="2"/>
</dbReference>
<dbReference type="Gene3D" id="2.60.120.480">
    <property type="entry name" value="Ureidoglycolate hydrolase"/>
    <property type="match status" value="1"/>
</dbReference>
<evidence type="ECO:0000256" key="3">
    <source>
        <dbReference type="ARBA" id="ARBA00022631"/>
    </source>
</evidence>
<dbReference type="SUPFAM" id="SSF49785">
    <property type="entry name" value="Galactose-binding domain-like"/>
    <property type="match status" value="2"/>
</dbReference>
<dbReference type="InterPro" id="IPR015908">
    <property type="entry name" value="Allantoicase_dom"/>
</dbReference>
<comment type="similarity">
    <text evidence="1">Belongs to the allantoicase family.</text>
</comment>
<accession>A0A165H5E9</accession>
<dbReference type="AlphaFoldDB" id="A0A165H5E9"/>
<dbReference type="STRING" id="1353952.A0A165H5E9"/>
<proteinExistence type="inferred from homology"/>
<dbReference type="EMBL" id="KV423946">
    <property type="protein sequence ID" value="KZT58885.1"/>
    <property type="molecule type" value="Genomic_DNA"/>
</dbReference>
<dbReference type="GO" id="GO:0004037">
    <property type="term" value="F:allantoicase activity"/>
    <property type="evidence" value="ECO:0007669"/>
    <property type="project" value="InterPro"/>
</dbReference>
<dbReference type="FunFam" id="2.60.120.260:FF:000059">
    <property type="entry name" value="Probable allantoicase"/>
    <property type="match status" value="1"/>
</dbReference>
<dbReference type="CDD" id="cd20298">
    <property type="entry name" value="cupin_UAH"/>
    <property type="match status" value="1"/>
</dbReference>
<keyword evidence="3" id="KW-0659">Purine metabolism</keyword>
<organism evidence="8 9">
    <name type="scientific">Calocera cornea HHB12733</name>
    <dbReference type="NCBI Taxonomy" id="1353952"/>
    <lineage>
        <taxon>Eukaryota</taxon>
        <taxon>Fungi</taxon>
        <taxon>Dikarya</taxon>
        <taxon>Basidiomycota</taxon>
        <taxon>Agaricomycotina</taxon>
        <taxon>Dacrymycetes</taxon>
        <taxon>Dacrymycetales</taxon>
        <taxon>Dacrymycetaceae</taxon>
        <taxon>Calocera</taxon>
    </lineage>
</organism>
<dbReference type="HAMAP" id="MF_00813">
    <property type="entry name" value="Allantoicase"/>
    <property type="match status" value="1"/>
</dbReference>
<dbReference type="InterPro" id="IPR005164">
    <property type="entry name" value="Allantoicase"/>
</dbReference>
<dbReference type="InterPro" id="IPR011051">
    <property type="entry name" value="RmlC_Cupin_sf"/>
</dbReference>
<dbReference type="SUPFAM" id="SSF51182">
    <property type="entry name" value="RmlC-like cupins"/>
    <property type="match status" value="1"/>
</dbReference>
<dbReference type="PANTHER" id="PTHR12045">
    <property type="entry name" value="ALLANTOICASE"/>
    <property type="match status" value="1"/>
</dbReference>
<evidence type="ECO:0000259" key="7">
    <source>
        <dbReference type="Pfam" id="PF03561"/>
    </source>
</evidence>
<dbReference type="GO" id="GO:0000256">
    <property type="term" value="P:allantoin catabolic process"/>
    <property type="evidence" value="ECO:0007669"/>
    <property type="project" value="InterPro"/>
</dbReference>
<comment type="subunit">
    <text evidence="2">Homodimer.</text>
</comment>
<dbReference type="GO" id="GO:0050385">
    <property type="term" value="F:ureidoglycolate lyase activity"/>
    <property type="evidence" value="ECO:0007669"/>
    <property type="project" value="UniProtKB-EC"/>
</dbReference>
<dbReference type="GO" id="GO:0004848">
    <property type="term" value="F:ureidoglycolate hydrolase activity"/>
    <property type="evidence" value="ECO:0007669"/>
    <property type="project" value="InterPro"/>
</dbReference>
<evidence type="ECO:0000313" key="8">
    <source>
        <dbReference type="EMBL" id="KZT58885.1"/>
    </source>
</evidence>
<evidence type="ECO:0000256" key="1">
    <source>
        <dbReference type="ARBA" id="ARBA00009242"/>
    </source>
</evidence>
<dbReference type="GO" id="GO:0006144">
    <property type="term" value="P:purine nucleobase metabolic process"/>
    <property type="evidence" value="ECO:0007669"/>
    <property type="project" value="UniProtKB-KW"/>
</dbReference>
<sequence length="561" mass="60827">MMAYERVPLDRFQEVFGTTTELSSVSLGGKVLSCSDEFFADASNLLKVEPSASLKGQFGPKGSLFDGWETRRHNPAYDWVVLALGAPGTIVGFDIDTAHFNGNEAPAASVVGYCSKDGTVPGPEDEAWTPILPRAPLGPSSRHLFLLPAPSAPYTHLKLSQYPDGGIARFRAYGSVVPLFPADPRTPLDLAHVQSGGLVVKVSDAHFSRASNLLLPGRGYDMRDGWETRRSREKGHTEWAIIKLGAPGYLTQAEIDTAFFIGNFPESVELHATSSDQVVPPEEGEGWTTILQRTKTGPNKQHFFKLENVEGKVYSHVKVIMHPDGGMKRVRITGTRAVPGHAPPSLSKELPAIPAGTPHLRLIPAEPLTSAAFAPFGQVLQAWADPADAPKGVEHTLANNGTAVKYHRLAPITQSYPAGSGEFTGIGVYRSTPAEGARVGGTWPIKMLERHPCTNQAFIPMGTATHPQGEKPLAANRFYLVCVCETGEDDKPDLSTLKAFVASAAQGIMYNENTWHHPMCVLDSPIDFACVETQIGMRSEGLDCELIRSRNFEQLTSWSPL</sequence>
<name>A0A165H5E9_9BASI</name>
<dbReference type="InterPro" id="IPR008979">
    <property type="entry name" value="Galactose-bd-like_sf"/>
</dbReference>
<reference evidence="8 9" key="1">
    <citation type="journal article" date="2016" name="Mol. Biol. Evol.">
        <title>Comparative Genomics of Early-Diverging Mushroom-Forming Fungi Provides Insights into the Origins of Lignocellulose Decay Capabilities.</title>
        <authorList>
            <person name="Nagy L.G."/>
            <person name="Riley R."/>
            <person name="Tritt A."/>
            <person name="Adam C."/>
            <person name="Daum C."/>
            <person name="Floudas D."/>
            <person name="Sun H."/>
            <person name="Yadav J.S."/>
            <person name="Pangilinan J."/>
            <person name="Larsson K.H."/>
            <person name="Matsuura K."/>
            <person name="Barry K."/>
            <person name="Labutti K."/>
            <person name="Kuo R."/>
            <person name="Ohm R.A."/>
            <person name="Bhattacharya S.S."/>
            <person name="Shirouzu T."/>
            <person name="Yoshinaga Y."/>
            <person name="Martin F.M."/>
            <person name="Grigoriev I.V."/>
            <person name="Hibbett D.S."/>
        </authorList>
    </citation>
    <scope>NUCLEOTIDE SEQUENCE [LARGE SCALE GENOMIC DNA]</scope>
    <source>
        <strain evidence="8 9">HHB12733</strain>
    </source>
</reference>
<dbReference type="InterPro" id="IPR007247">
    <property type="entry name" value="Ureidogly_lyase"/>
</dbReference>
<dbReference type="Proteomes" id="UP000076842">
    <property type="component" value="Unassembled WGS sequence"/>
</dbReference>
<evidence type="ECO:0000313" key="9">
    <source>
        <dbReference type="Proteomes" id="UP000076842"/>
    </source>
</evidence>
<keyword evidence="4" id="KW-0378">Hydrolase</keyword>
<dbReference type="FunCoup" id="A0A165H5E9">
    <property type="interactions" value="38"/>
</dbReference>
<dbReference type="NCBIfam" id="TIGR02961">
    <property type="entry name" value="allantoicase"/>
    <property type="match status" value="1"/>
</dbReference>
<feature type="domain" description="Allantoicase" evidence="7">
    <location>
        <begin position="196"/>
        <end position="336"/>
    </location>
</feature>
<evidence type="ECO:0000256" key="4">
    <source>
        <dbReference type="ARBA" id="ARBA00022801"/>
    </source>
</evidence>
<dbReference type="Gene3D" id="2.60.120.260">
    <property type="entry name" value="Galactose-binding domain-like"/>
    <property type="match status" value="2"/>
</dbReference>
<feature type="domain" description="Allantoicase" evidence="7">
    <location>
        <begin position="28"/>
        <end position="176"/>
    </location>
</feature>
<keyword evidence="9" id="KW-1185">Reference proteome</keyword>
<gene>
    <name evidence="8" type="ORF">CALCODRAFT_550017</name>
</gene>
<protein>
    <submittedName>
        <fullName evidence="8">Allantoicase</fullName>
    </submittedName>
</protein>